<dbReference type="EMBL" id="LS483254">
    <property type="protein sequence ID" value="SQD93243.1"/>
    <property type="molecule type" value="Genomic_DNA"/>
</dbReference>
<organism evidence="9 10">
    <name type="scientific">Candidatus Bipolaricaulis anaerobius</name>
    <dbReference type="NCBI Taxonomy" id="2026885"/>
    <lineage>
        <taxon>Bacteria</taxon>
        <taxon>Candidatus Bipolaricaulota</taxon>
        <taxon>Candidatus Bipolaricaulia</taxon>
        <taxon>Candidatus Bipolaricaulales</taxon>
        <taxon>Candidatus Bipolaricaulaceae</taxon>
        <taxon>Candidatus Bipolaricaulis</taxon>
    </lineage>
</organism>
<dbReference type="InterPro" id="IPR036390">
    <property type="entry name" value="WH_DNA-bd_sf"/>
</dbReference>
<feature type="binding site" evidence="7">
    <location>
        <position position="125"/>
    </location>
    <ligand>
        <name>Zn(2+)</name>
        <dbReference type="ChEBI" id="CHEBI:29105"/>
    </ligand>
</feature>
<dbReference type="Gene3D" id="1.10.10.10">
    <property type="entry name" value="Winged helix-like DNA-binding domain superfamily/Winged helix DNA-binding domain"/>
    <property type="match status" value="1"/>
</dbReference>
<feature type="binding site" evidence="7">
    <location>
        <position position="89"/>
    </location>
    <ligand>
        <name>Zn(2+)</name>
        <dbReference type="ChEBI" id="CHEBI:29105"/>
    </ligand>
</feature>
<evidence type="ECO:0000256" key="1">
    <source>
        <dbReference type="ARBA" id="ARBA00007957"/>
    </source>
</evidence>
<feature type="binding site" evidence="7">
    <location>
        <position position="86"/>
    </location>
    <ligand>
        <name>Zn(2+)</name>
        <dbReference type="ChEBI" id="CHEBI:29105"/>
    </ligand>
</feature>
<dbReference type="Proteomes" id="UP000249818">
    <property type="component" value="Chromosome BARAN1"/>
</dbReference>
<dbReference type="Pfam" id="PF01475">
    <property type="entry name" value="FUR"/>
    <property type="match status" value="1"/>
</dbReference>
<proteinExistence type="inferred from homology"/>
<dbReference type="InterPro" id="IPR036388">
    <property type="entry name" value="WH-like_DNA-bd_sf"/>
</dbReference>
<protein>
    <submittedName>
        <fullName evidence="9">Peroxide operon regulator, Peroxide-responsive repressor PerR</fullName>
    </submittedName>
</protein>
<accession>A0A2X3K8D4</accession>
<name>A0A2X3K8D4_9BACT</name>
<keyword evidence="2" id="KW-0678">Repressor</keyword>
<comment type="similarity">
    <text evidence="1">Belongs to the Fur family.</text>
</comment>
<dbReference type="AlphaFoldDB" id="A0A2X3K8D4"/>
<evidence type="ECO:0000256" key="7">
    <source>
        <dbReference type="PIRSR" id="PIRSR602481-1"/>
    </source>
</evidence>
<dbReference type="SUPFAM" id="SSF46785">
    <property type="entry name" value="Winged helix' DNA-binding domain"/>
    <property type="match status" value="1"/>
</dbReference>
<gene>
    <name evidence="9" type="primary">perR</name>
    <name evidence="9" type="ORF">BARAN1_1221</name>
</gene>
<evidence type="ECO:0000256" key="3">
    <source>
        <dbReference type="ARBA" id="ARBA00022833"/>
    </source>
</evidence>
<keyword evidence="3 7" id="KW-0862">Zinc</keyword>
<dbReference type="GO" id="GO:0045892">
    <property type="term" value="P:negative regulation of DNA-templated transcription"/>
    <property type="evidence" value="ECO:0007669"/>
    <property type="project" value="TreeGrafter"/>
</dbReference>
<dbReference type="GO" id="GO:1900376">
    <property type="term" value="P:regulation of secondary metabolite biosynthetic process"/>
    <property type="evidence" value="ECO:0007669"/>
    <property type="project" value="TreeGrafter"/>
</dbReference>
<evidence type="ECO:0000313" key="9">
    <source>
        <dbReference type="EMBL" id="SQD93243.1"/>
    </source>
</evidence>
<evidence type="ECO:0000256" key="8">
    <source>
        <dbReference type="PIRSR" id="PIRSR602481-2"/>
    </source>
</evidence>
<evidence type="ECO:0000313" key="10">
    <source>
        <dbReference type="Proteomes" id="UP000249818"/>
    </source>
</evidence>
<dbReference type="GO" id="GO:0003700">
    <property type="term" value="F:DNA-binding transcription factor activity"/>
    <property type="evidence" value="ECO:0007669"/>
    <property type="project" value="InterPro"/>
</dbReference>
<keyword evidence="4" id="KW-0805">Transcription regulation</keyword>
<keyword evidence="6" id="KW-0804">Transcription</keyword>
<feature type="binding site" evidence="7">
    <location>
        <position position="128"/>
    </location>
    <ligand>
        <name>Zn(2+)</name>
        <dbReference type="ChEBI" id="CHEBI:29105"/>
    </ligand>
</feature>
<keyword evidence="7" id="KW-0479">Metal-binding</keyword>
<evidence type="ECO:0000256" key="2">
    <source>
        <dbReference type="ARBA" id="ARBA00022491"/>
    </source>
</evidence>
<comment type="cofactor">
    <cofactor evidence="7">
        <name>Zn(2+)</name>
        <dbReference type="ChEBI" id="CHEBI:29105"/>
    </cofactor>
    <text evidence="7">Binds 1 zinc ion per subunit.</text>
</comment>
<keyword evidence="10" id="KW-1185">Reference proteome</keyword>
<evidence type="ECO:0000256" key="6">
    <source>
        <dbReference type="ARBA" id="ARBA00023163"/>
    </source>
</evidence>
<feature type="binding site" evidence="8">
    <location>
        <position position="117"/>
    </location>
    <ligand>
        <name>Fe cation</name>
        <dbReference type="ChEBI" id="CHEBI:24875"/>
    </ligand>
</feature>
<dbReference type="KEGG" id="bana:BARAN1_1221"/>
<dbReference type="CDD" id="cd07153">
    <property type="entry name" value="Fur_like"/>
    <property type="match status" value="1"/>
</dbReference>
<evidence type="ECO:0000256" key="4">
    <source>
        <dbReference type="ARBA" id="ARBA00023015"/>
    </source>
</evidence>
<sequence>MRIIIMSRRERTPKQHVILEAIQGRTDHPTAEELYRELNEHGHAISLATVYRNLRALTQEGKVRELHGAGPDRFDPTVSPHYHFRCHRCGRIYDLDLPYRRELDSLNLGLGFKVLGHQLIFLGLCQNCQGEKEEPWQK</sequence>
<reference evidence="10" key="1">
    <citation type="submission" date="2018-05" db="EMBL/GenBank/DDBJ databases">
        <authorList>
            <person name="Hao L."/>
        </authorList>
    </citation>
    <scope>NUCLEOTIDE SEQUENCE [LARGE SCALE GENOMIC DNA]</scope>
</reference>
<keyword evidence="5" id="KW-0238">DNA-binding</keyword>
<comment type="cofactor">
    <cofactor evidence="8">
        <name>Mn(2+)</name>
        <dbReference type="ChEBI" id="CHEBI:29035"/>
    </cofactor>
    <cofactor evidence="8">
        <name>Fe(2+)</name>
        <dbReference type="ChEBI" id="CHEBI:29033"/>
    </cofactor>
    <text evidence="8">Binds 1 Mn(2+) or Fe(2+) ion per subunit.</text>
</comment>
<evidence type="ECO:0000256" key="5">
    <source>
        <dbReference type="ARBA" id="ARBA00023125"/>
    </source>
</evidence>
<dbReference type="GO" id="GO:0000976">
    <property type="term" value="F:transcription cis-regulatory region binding"/>
    <property type="evidence" value="ECO:0007669"/>
    <property type="project" value="TreeGrafter"/>
</dbReference>
<dbReference type="GO" id="GO:0008270">
    <property type="term" value="F:zinc ion binding"/>
    <property type="evidence" value="ECO:0007669"/>
    <property type="project" value="TreeGrafter"/>
</dbReference>
<dbReference type="PANTHER" id="PTHR33202">
    <property type="entry name" value="ZINC UPTAKE REGULATION PROTEIN"/>
    <property type="match status" value="1"/>
</dbReference>
<keyword evidence="8" id="KW-0408">Iron</keyword>
<dbReference type="InterPro" id="IPR043135">
    <property type="entry name" value="Fur_C"/>
</dbReference>
<dbReference type="InterPro" id="IPR002481">
    <property type="entry name" value="FUR"/>
</dbReference>
<dbReference type="PANTHER" id="PTHR33202:SF7">
    <property type="entry name" value="FERRIC UPTAKE REGULATION PROTEIN"/>
    <property type="match status" value="1"/>
</dbReference>
<dbReference type="Gene3D" id="3.30.1490.190">
    <property type="match status" value="1"/>
</dbReference>